<dbReference type="Proteomes" id="UP000515344">
    <property type="component" value="Chromosome"/>
</dbReference>
<protein>
    <submittedName>
        <fullName evidence="2">Arginine-tRNA-protein transferase</fullName>
    </submittedName>
</protein>
<dbReference type="SUPFAM" id="SSF55729">
    <property type="entry name" value="Acyl-CoA N-acyltransferases (Nat)"/>
    <property type="match status" value="1"/>
</dbReference>
<gene>
    <name evidence="2" type="ORF">H4075_19740</name>
</gene>
<dbReference type="EMBL" id="CP060007">
    <property type="protein sequence ID" value="QNA44271.1"/>
    <property type="molecule type" value="Genomic_DNA"/>
</dbReference>
<dbReference type="InterPro" id="IPR016181">
    <property type="entry name" value="Acyl_CoA_acyltransferase"/>
</dbReference>
<dbReference type="AlphaFoldDB" id="A0A7G5XFL8"/>
<keyword evidence="2" id="KW-0808">Transferase</keyword>
<evidence type="ECO:0000259" key="1">
    <source>
        <dbReference type="PROSITE" id="PS51186"/>
    </source>
</evidence>
<evidence type="ECO:0000313" key="3">
    <source>
        <dbReference type="Proteomes" id="UP000515344"/>
    </source>
</evidence>
<dbReference type="RefSeq" id="WP_182802533.1">
    <property type="nucleotide sequence ID" value="NZ_CP060007.1"/>
</dbReference>
<organism evidence="2 3">
    <name type="scientific">Lacibacter sediminis</name>
    <dbReference type="NCBI Taxonomy" id="2760713"/>
    <lineage>
        <taxon>Bacteria</taxon>
        <taxon>Pseudomonadati</taxon>
        <taxon>Bacteroidota</taxon>
        <taxon>Chitinophagia</taxon>
        <taxon>Chitinophagales</taxon>
        <taxon>Chitinophagaceae</taxon>
        <taxon>Lacibacter</taxon>
    </lineage>
</organism>
<dbReference type="InterPro" id="IPR000182">
    <property type="entry name" value="GNAT_dom"/>
</dbReference>
<proteinExistence type="predicted"/>
<name>A0A7G5XFL8_9BACT</name>
<dbReference type="KEGG" id="lacs:H4075_19740"/>
<dbReference type="Pfam" id="PF04377">
    <property type="entry name" value="ATE_C"/>
    <property type="match status" value="1"/>
</dbReference>
<dbReference type="GO" id="GO:0004057">
    <property type="term" value="F:arginyl-tRNA--protein transferase activity"/>
    <property type="evidence" value="ECO:0007669"/>
    <property type="project" value="InterPro"/>
</dbReference>
<dbReference type="GO" id="GO:0016747">
    <property type="term" value="F:acyltransferase activity, transferring groups other than amino-acyl groups"/>
    <property type="evidence" value="ECO:0007669"/>
    <property type="project" value="InterPro"/>
</dbReference>
<keyword evidence="3" id="KW-1185">Reference proteome</keyword>
<reference evidence="3" key="1">
    <citation type="submission" date="2020-08" db="EMBL/GenBank/DDBJ databases">
        <title>Lacibacter sp. S13-6-6 genome sequencing.</title>
        <authorList>
            <person name="Jin L."/>
        </authorList>
    </citation>
    <scope>NUCLEOTIDE SEQUENCE [LARGE SCALE GENOMIC DNA]</scope>
    <source>
        <strain evidence="3">S13-6-6</strain>
    </source>
</reference>
<accession>A0A7G5XFL8</accession>
<dbReference type="InterPro" id="IPR007472">
    <property type="entry name" value="N-end_Aminoacyl_Trfase_C"/>
</dbReference>
<sequence length="238" mass="28193">MIYYQHFYPDVVSPELLDAYLSKGWYRIHQMLITTDLIAKEEEFFAVFWLRYRLADYQHSRKSKKLLRACEQFSSSIEPLQFTDELEELFTQYREQLDFDMSDSARAYLLGEKTENVFPSQLLMIRDNGKLIAAGCYDEAATSLTGILSIYDPAYKKYSLGKVLLLLKLEEAMRLQKTWFYPGYISLHTAKFDYKLFPDLEATEVYNRLTDAWQPYVQINLQELYDAMLMEFLKEQRG</sequence>
<evidence type="ECO:0000313" key="2">
    <source>
        <dbReference type="EMBL" id="QNA44271.1"/>
    </source>
</evidence>
<dbReference type="PROSITE" id="PS51186">
    <property type="entry name" value="GNAT"/>
    <property type="match status" value="1"/>
</dbReference>
<feature type="domain" description="N-acetyltransferase" evidence="1">
    <location>
        <begin position="75"/>
        <end position="231"/>
    </location>
</feature>